<dbReference type="Proteomes" id="UP000002482">
    <property type="component" value="Chromosome"/>
</dbReference>
<evidence type="ECO:0000313" key="5">
    <source>
        <dbReference type="Proteomes" id="UP000002482"/>
    </source>
</evidence>
<dbReference type="PROSITE" id="PS51257">
    <property type="entry name" value="PROKAR_LIPOPROTEIN"/>
    <property type="match status" value="1"/>
</dbReference>
<keyword evidence="2" id="KW-0732">Signal</keyword>
<feature type="domain" description="DUF4142" evidence="3">
    <location>
        <begin position="60"/>
        <end position="195"/>
    </location>
</feature>
<protein>
    <submittedName>
        <fullName evidence="4">Putative secreted protein</fullName>
    </submittedName>
</protein>
<dbReference type="PANTHER" id="PTHR38593">
    <property type="entry name" value="BLR2558 PROTEIN"/>
    <property type="match status" value="1"/>
</dbReference>
<accession>F0QBL1</accession>
<gene>
    <name evidence="4" type="ordered locus">Acav_3469</name>
</gene>
<dbReference type="InterPro" id="IPR012347">
    <property type="entry name" value="Ferritin-like"/>
</dbReference>
<dbReference type="HOGENOM" id="CLU_079636_1_2_4"/>
<dbReference type="PANTHER" id="PTHR38593:SF1">
    <property type="entry name" value="BLR2558 PROTEIN"/>
    <property type="match status" value="1"/>
</dbReference>
<dbReference type="InterPro" id="IPR025419">
    <property type="entry name" value="DUF4142"/>
</dbReference>
<feature type="region of interest" description="Disordered" evidence="1">
    <location>
        <begin position="27"/>
        <end position="55"/>
    </location>
</feature>
<feature type="chain" id="PRO_5003258626" evidence="2">
    <location>
        <begin position="21"/>
        <end position="213"/>
    </location>
</feature>
<dbReference type="EMBL" id="CP002521">
    <property type="protein sequence ID" value="ADX47370.1"/>
    <property type="molecule type" value="Genomic_DNA"/>
</dbReference>
<dbReference type="KEGG" id="aaa:Acav_3469"/>
<keyword evidence="5" id="KW-1185">Reference proteome</keyword>
<evidence type="ECO:0000259" key="3">
    <source>
        <dbReference type="Pfam" id="PF13628"/>
    </source>
</evidence>
<dbReference type="Gene3D" id="1.20.1260.10">
    <property type="match status" value="1"/>
</dbReference>
<dbReference type="AlphaFoldDB" id="F0QBL1"/>
<organism evidence="4 5">
    <name type="scientific">Paracidovorax avenae (strain ATCC 19860 / DSM 7227 / CCUG 15838 / JCM 20985 / LMG 2117 / NCPPB 1011)</name>
    <name type="common">Acidovorax avenae</name>
    <dbReference type="NCBI Taxonomy" id="643561"/>
    <lineage>
        <taxon>Bacteria</taxon>
        <taxon>Pseudomonadati</taxon>
        <taxon>Pseudomonadota</taxon>
        <taxon>Betaproteobacteria</taxon>
        <taxon>Burkholderiales</taxon>
        <taxon>Comamonadaceae</taxon>
        <taxon>Paracidovorax</taxon>
    </lineage>
</organism>
<dbReference type="GeneID" id="34236989"/>
<evidence type="ECO:0000313" key="4">
    <source>
        <dbReference type="EMBL" id="ADX47370.1"/>
    </source>
</evidence>
<name>F0QBL1_PARA1</name>
<evidence type="ECO:0000256" key="2">
    <source>
        <dbReference type="SAM" id="SignalP"/>
    </source>
</evidence>
<dbReference type="RefSeq" id="WP_013595856.1">
    <property type="nucleotide sequence ID" value="NC_015138.1"/>
</dbReference>
<evidence type="ECO:0000256" key="1">
    <source>
        <dbReference type="SAM" id="MobiDB-lite"/>
    </source>
</evidence>
<feature type="signal peptide" evidence="2">
    <location>
        <begin position="1"/>
        <end position="20"/>
    </location>
</feature>
<dbReference type="OrthoDB" id="118677at2"/>
<dbReference type="Pfam" id="PF13628">
    <property type="entry name" value="DUF4142"/>
    <property type="match status" value="1"/>
</dbReference>
<proteinExistence type="predicted"/>
<sequence length="213" mass="22673">MNHRHLMISASVALACVAYAAGAAAQSQPPAQSPTHEQPRAGAARAVDGAEGQASRLTRADKSFLDDAAHNGHAEVKSSQLALQKAQNPKVRAFAQQMVDDHTKANQELAALAAGKNVRVPEGPSLVQEGKLKLLGTADGADFDKRYMETMGLQAHRDTVELFEKGAREARDPEVKAFAQKTLPKLKQHLEMAQQVAGEVGVGADKVDAARKP</sequence>
<reference evidence="4" key="1">
    <citation type="submission" date="2011-02" db="EMBL/GenBank/DDBJ databases">
        <title>Complete sequence of Acidovorax avenae subsp. avenae ATCC 19860.</title>
        <authorList>
            <consortium name="US DOE Joint Genome Institute"/>
            <person name="Lucas S."/>
            <person name="Copeland A."/>
            <person name="Lapidus A."/>
            <person name="Cheng J.-F."/>
            <person name="Goodwin L."/>
            <person name="Pitluck S."/>
            <person name="Chertkov O."/>
            <person name="Held B."/>
            <person name="Detter J.C."/>
            <person name="Han C."/>
            <person name="Tapia R."/>
            <person name="Land M."/>
            <person name="Hauser L."/>
            <person name="Kyrpides N."/>
            <person name="Ivanova N."/>
            <person name="Ovchinnikova G."/>
            <person name="Pagani I."/>
            <person name="Gordon S."/>
            <person name="Woyke T."/>
        </authorList>
    </citation>
    <scope>NUCLEOTIDE SEQUENCE</scope>
    <source>
        <strain evidence="4">ATCC 19860</strain>
    </source>
</reference>